<dbReference type="Pfam" id="PF13242">
    <property type="entry name" value="Hydrolase_like"/>
    <property type="match status" value="1"/>
</dbReference>
<feature type="binding site" evidence="12">
    <location>
        <position position="8"/>
    </location>
    <ligand>
        <name>Mg(2+)</name>
        <dbReference type="ChEBI" id="CHEBI:18420"/>
    </ligand>
</feature>
<evidence type="ECO:0000256" key="10">
    <source>
        <dbReference type="PIRSR" id="PIRSR004682-1"/>
    </source>
</evidence>
<evidence type="ECO:0000256" key="3">
    <source>
        <dbReference type="ARBA" id="ARBA00022723"/>
    </source>
</evidence>
<dbReference type="NCBIfam" id="TIGR00213">
    <property type="entry name" value="GmhB_yaeD"/>
    <property type="match status" value="1"/>
</dbReference>
<keyword evidence="6 9" id="KW-0119">Carbohydrate metabolism</keyword>
<comment type="cofactor">
    <cofactor evidence="12">
        <name>Zn(2+)</name>
        <dbReference type="ChEBI" id="CHEBI:29105"/>
    </cofactor>
</comment>
<evidence type="ECO:0000313" key="13">
    <source>
        <dbReference type="EMBL" id="HGY54329.1"/>
    </source>
</evidence>
<evidence type="ECO:0000256" key="9">
    <source>
        <dbReference type="PIRNR" id="PIRNR004682"/>
    </source>
</evidence>
<keyword evidence="5 12" id="KW-0862">Zinc</keyword>
<gene>
    <name evidence="13" type="primary">gmhB</name>
    <name evidence="13" type="ORF">ENK44_01380</name>
</gene>
<dbReference type="Proteomes" id="UP000885779">
    <property type="component" value="Unassembled WGS sequence"/>
</dbReference>
<feature type="binding site" evidence="12">
    <location>
        <position position="91"/>
    </location>
    <ligand>
        <name>Zn(2+)</name>
        <dbReference type="ChEBI" id="CHEBI:29105"/>
    </ligand>
</feature>
<comment type="subcellular location">
    <subcellularLocation>
        <location evidence="1 9">Cytoplasm</location>
    </subcellularLocation>
</comment>
<dbReference type="GO" id="GO:0005975">
    <property type="term" value="P:carbohydrate metabolic process"/>
    <property type="evidence" value="ECO:0007669"/>
    <property type="project" value="InterPro"/>
</dbReference>
<feature type="binding site" evidence="12">
    <location>
        <position position="106"/>
    </location>
    <ligand>
        <name>Zn(2+)</name>
        <dbReference type="ChEBI" id="CHEBI:29105"/>
    </ligand>
</feature>
<feature type="binding site" evidence="12">
    <location>
        <position position="133"/>
    </location>
    <ligand>
        <name>Mg(2+)</name>
        <dbReference type="ChEBI" id="CHEBI:18420"/>
    </ligand>
</feature>
<dbReference type="PIRSF" id="PIRSF004682">
    <property type="entry name" value="GmhB"/>
    <property type="match status" value="1"/>
</dbReference>
<sequence length="193" mass="22386">MNKAVFLDRDGTINEEMGYINHISRFVIFDFVPEAIRILNEGGFKVVVVTNQSGVARGYFDEQLVKEVHKKLIEKVEQAGAHIDGIYYCPHHPREGKPPYRLDCECRKPKTGMIQKAKDALNIDINRSFIIGDRYKDIEFGYKAGLRPVMVLTGYGRGEYMYQQKQWQRMPEKICANLLEAVQWIIKQDEKNN</sequence>
<evidence type="ECO:0000256" key="8">
    <source>
        <dbReference type="ARBA" id="ARBA00061616"/>
    </source>
</evidence>
<dbReference type="NCBIfam" id="NF006506">
    <property type="entry name" value="PRK08942.1"/>
    <property type="match status" value="1"/>
</dbReference>
<dbReference type="CDD" id="cd07503">
    <property type="entry name" value="HAD_HisB-N"/>
    <property type="match status" value="1"/>
</dbReference>
<dbReference type="AlphaFoldDB" id="A0A7V4TXW1"/>
<feature type="binding site" evidence="12">
    <location>
        <position position="104"/>
    </location>
    <ligand>
        <name>Zn(2+)</name>
        <dbReference type="ChEBI" id="CHEBI:29105"/>
    </ligand>
</feature>
<reference evidence="13" key="1">
    <citation type="journal article" date="2020" name="mSystems">
        <title>Genome- and Community-Level Interaction Insights into Carbon Utilization and Element Cycling Functions of Hydrothermarchaeota in Hydrothermal Sediment.</title>
        <authorList>
            <person name="Zhou Z."/>
            <person name="Liu Y."/>
            <person name="Xu W."/>
            <person name="Pan J."/>
            <person name="Luo Z.H."/>
            <person name="Li M."/>
        </authorList>
    </citation>
    <scope>NUCLEOTIDE SEQUENCE [LARGE SCALE GENOMIC DNA]</scope>
    <source>
        <strain evidence="13">HyVt-577</strain>
    </source>
</reference>
<organism evidence="13">
    <name type="scientific">Caldithrix abyssi</name>
    <dbReference type="NCBI Taxonomy" id="187145"/>
    <lineage>
        <taxon>Bacteria</taxon>
        <taxon>Pseudomonadati</taxon>
        <taxon>Calditrichota</taxon>
        <taxon>Calditrichia</taxon>
        <taxon>Calditrichales</taxon>
        <taxon>Calditrichaceae</taxon>
        <taxon>Caldithrix</taxon>
    </lineage>
</organism>
<feature type="site" description="Contributes to substrate recognition" evidence="11">
    <location>
        <position position="107"/>
    </location>
</feature>
<feature type="binding site" evidence="12">
    <location>
        <position position="10"/>
    </location>
    <ligand>
        <name>Mg(2+)</name>
        <dbReference type="ChEBI" id="CHEBI:18420"/>
    </ligand>
</feature>
<dbReference type="InterPro" id="IPR036412">
    <property type="entry name" value="HAD-like_sf"/>
</dbReference>
<dbReference type="GO" id="GO:0016791">
    <property type="term" value="F:phosphatase activity"/>
    <property type="evidence" value="ECO:0007669"/>
    <property type="project" value="InterPro"/>
</dbReference>
<dbReference type="EC" id="3.1.3.-" evidence="9"/>
<dbReference type="PANTHER" id="PTHR42891:SF1">
    <property type="entry name" value="D-GLYCERO-BETA-D-MANNO-HEPTOSE-1,7-BISPHOSPHATE 7-PHOSPHATASE"/>
    <property type="match status" value="1"/>
</dbReference>
<keyword evidence="4 9" id="KW-0378">Hydrolase</keyword>
<comment type="similarity">
    <text evidence="8 9">Belongs to the gmhB family.</text>
</comment>
<dbReference type="EMBL" id="DRQG01000015">
    <property type="protein sequence ID" value="HGY54329.1"/>
    <property type="molecule type" value="Genomic_DNA"/>
</dbReference>
<dbReference type="NCBIfam" id="TIGR01656">
    <property type="entry name" value="Histidinol-ppas"/>
    <property type="match status" value="1"/>
</dbReference>
<comment type="cofactor">
    <cofactor evidence="12">
        <name>Mg(2+)</name>
        <dbReference type="ChEBI" id="CHEBI:18420"/>
    </cofactor>
</comment>
<dbReference type="InterPro" id="IPR006543">
    <property type="entry name" value="Histidinol-phos"/>
</dbReference>
<evidence type="ECO:0000256" key="7">
    <source>
        <dbReference type="ARBA" id="ARBA00031828"/>
    </source>
</evidence>
<evidence type="ECO:0000256" key="4">
    <source>
        <dbReference type="ARBA" id="ARBA00022801"/>
    </source>
</evidence>
<evidence type="ECO:0000256" key="11">
    <source>
        <dbReference type="PIRSR" id="PIRSR004682-3"/>
    </source>
</evidence>
<dbReference type="Gene3D" id="3.40.50.1000">
    <property type="entry name" value="HAD superfamily/HAD-like"/>
    <property type="match status" value="1"/>
</dbReference>
<feature type="active site" description="Proton donor" evidence="10">
    <location>
        <position position="10"/>
    </location>
</feature>
<evidence type="ECO:0000256" key="2">
    <source>
        <dbReference type="ARBA" id="ARBA00022490"/>
    </source>
</evidence>
<keyword evidence="12" id="KW-0460">Magnesium</keyword>
<dbReference type="PANTHER" id="PTHR42891">
    <property type="entry name" value="D-GLYCERO-BETA-D-MANNO-HEPTOSE-1,7-BISPHOSPHATE 7-PHOSPHATASE"/>
    <property type="match status" value="1"/>
</dbReference>
<dbReference type="GO" id="GO:0046872">
    <property type="term" value="F:metal ion binding"/>
    <property type="evidence" value="ECO:0007669"/>
    <property type="project" value="UniProtKB-KW"/>
</dbReference>
<name>A0A7V4TXW1_CALAY</name>
<dbReference type="SUPFAM" id="SSF56784">
    <property type="entry name" value="HAD-like"/>
    <property type="match status" value="1"/>
</dbReference>
<evidence type="ECO:0000256" key="12">
    <source>
        <dbReference type="PIRSR" id="PIRSR004682-4"/>
    </source>
</evidence>
<accession>A0A7V4TXW1</accession>
<dbReference type="InterPro" id="IPR004446">
    <property type="entry name" value="Heptose_bisP_phosphatase"/>
</dbReference>
<dbReference type="InterPro" id="IPR006549">
    <property type="entry name" value="HAD-SF_hydro_IIIA"/>
</dbReference>
<proteinExistence type="inferred from homology"/>
<keyword evidence="2 9" id="KW-0963">Cytoplasm</keyword>
<keyword evidence="3 12" id="KW-0479">Metal-binding</keyword>
<feature type="active site" description="Nucleophile" evidence="10">
    <location>
        <position position="8"/>
    </location>
</feature>
<feature type="binding site" evidence="12">
    <location>
        <position position="89"/>
    </location>
    <ligand>
        <name>Zn(2+)</name>
        <dbReference type="ChEBI" id="CHEBI:29105"/>
    </ligand>
</feature>
<dbReference type="NCBIfam" id="TIGR01662">
    <property type="entry name" value="HAD-SF-IIIA"/>
    <property type="match status" value="1"/>
</dbReference>
<feature type="site" description="Stabilizes the phosphoryl group" evidence="11">
    <location>
        <position position="50"/>
    </location>
</feature>
<evidence type="ECO:0000256" key="5">
    <source>
        <dbReference type="ARBA" id="ARBA00022833"/>
    </source>
</evidence>
<evidence type="ECO:0000256" key="6">
    <source>
        <dbReference type="ARBA" id="ARBA00023277"/>
    </source>
</evidence>
<protein>
    <recommendedName>
        <fullName evidence="7 9">D,D-heptose 1,7-bisphosphate phosphatase</fullName>
        <ecNumber evidence="9">3.1.3.-</ecNumber>
    </recommendedName>
</protein>
<dbReference type="GO" id="GO:0005737">
    <property type="term" value="C:cytoplasm"/>
    <property type="evidence" value="ECO:0007669"/>
    <property type="project" value="UniProtKB-SubCell"/>
</dbReference>
<dbReference type="InterPro" id="IPR023214">
    <property type="entry name" value="HAD_sf"/>
</dbReference>
<evidence type="ECO:0000256" key="1">
    <source>
        <dbReference type="ARBA" id="ARBA00004496"/>
    </source>
</evidence>
<dbReference type="FunFam" id="3.40.50.1000:FF:000037">
    <property type="entry name" value="D,D-heptose 1,7-bisphosphate phosphatase"/>
    <property type="match status" value="1"/>
</dbReference>
<feature type="site" description="Stabilizes the phosphoryl group" evidence="11">
    <location>
        <position position="108"/>
    </location>
</feature>
<comment type="caution">
    <text evidence="13">The sequence shown here is derived from an EMBL/GenBank/DDBJ whole genome shotgun (WGS) entry which is preliminary data.</text>
</comment>